<feature type="region of interest" description="Disordered" evidence="1">
    <location>
        <begin position="41"/>
        <end position="66"/>
    </location>
</feature>
<feature type="domain" description="Siderophore-interacting FAD-binding" evidence="2">
    <location>
        <begin position="9"/>
        <end position="65"/>
    </location>
</feature>
<organism evidence="4 5">
    <name type="scientific">Rhizobium azibense</name>
    <dbReference type="NCBI Taxonomy" id="1136135"/>
    <lineage>
        <taxon>Bacteria</taxon>
        <taxon>Pseudomonadati</taxon>
        <taxon>Pseudomonadota</taxon>
        <taxon>Alphaproteobacteria</taxon>
        <taxon>Hyphomicrobiales</taxon>
        <taxon>Rhizobiaceae</taxon>
        <taxon>Rhizobium/Agrobacterium group</taxon>
        <taxon>Rhizobium</taxon>
    </lineage>
</organism>
<evidence type="ECO:0000313" key="5">
    <source>
        <dbReference type="Proteomes" id="UP000295507"/>
    </source>
</evidence>
<evidence type="ECO:0000313" key="6">
    <source>
        <dbReference type="Proteomes" id="UP000295547"/>
    </source>
</evidence>
<keyword evidence="6" id="KW-1185">Reference proteome</keyword>
<dbReference type="AlphaFoldDB" id="A0A4R3RZ53"/>
<evidence type="ECO:0000313" key="4">
    <source>
        <dbReference type="EMBL" id="TCU40169.1"/>
    </source>
</evidence>
<comment type="caution">
    <text evidence="4">The sequence shown here is derived from an EMBL/GenBank/DDBJ whole genome shotgun (WGS) entry which is preliminary data.</text>
</comment>
<protein>
    <submittedName>
        <fullName evidence="4">Siderophore-interacting protein</fullName>
    </submittedName>
</protein>
<dbReference type="InterPro" id="IPR013113">
    <property type="entry name" value="SIP_FAD-bd"/>
</dbReference>
<name>A0A4R3RZ53_9HYPH</name>
<dbReference type="RefSeq" id="WP_165918525.1">
    <property type="nucleotide sequence ID" value="NZ_SMBJ01000005.1"/>
</dbReference>
<dbReference type="Gene3D" id="2.40.30.10">
    <property type="entry name" value="Translation factors"/>
    <property type="match status" value="1"/>
</dbReference>
<reference evidence="5 6" key="1">
    <citation type="submission" date="2019-03" db="EMBL/GenBank/DDBJ databases">
        <title>Genomic Encyclopedia of Type Strains, Phase IV (KMG-V): Genome sequencing to study the core and pangenomes of soil and plant-associated prokaryotes.</title>
        <authorList>
            <person name="Whitman W."/>
        </authorList>
    </citation>
    <scope>NUCLEOTIDE SEQUENCE [LARGE SCALE GENOMIC DNA]</scope>
    <source>
        <strain evidence="3 6">Gr42</strain>
        <strain evidence="4 5">IE4868</strain>
    </source>
</reference>
<accession>A0A4R3RZ53</accession>
<proteinExistence type="predicted"/>
<dbReference type="EMBL" id="SMBK01000002">
    <property type="protein sequence ID" value="TCU40169.1"/>
    <property type="molecule type" value="Genomic_DNA"/>
</dbReference>
<dbReference type="EMBL" id="SMBJ01000005">
    <property type="protein sequence ID" value="TCU25544.1"/>
    <property type="molecule type" value="Genomic_DNA"/>
</dbReference>
<dbReference type="Proteomes" id="UP000295507">
    <property type="component" value="Unassembled WGS sequence"/>
</dbReference>
<evidence type="ECO:0000313" key="3">
    <source>
        <dbReference type="EMBL" id="TCU25544.1"/>
    </source>
</evidence>
<sequence>MPLFSPAGMPDLDDFVSLGHDDHVRILVPRPGEEPVFLDMSPQGRIDPANKPALPDYTPRRFDGDA</sequence>
<evidence type="ECO:0000259" key="2">
    <source>
        <dbReference type="Pfam" id="PF08021"/>
    </source>
</evidence>
<dbReference type="Pfam" id="PF08021">
    <property type="entry name" value="FAD_binding_9"/>
    <property type="match status" value="1"/>
</dbReference>
<dbReference type="Proteomes" id="UP000295547">
    <property type="component" value="Unassembled WGS sequence"/>
</dbReference>
<evidence type="ECO:0000256" key="1">
    <source>
        <dbReference type="SAM" id="MobiDB-lite"/>
    </source>
</evidence>
<gene>
    <name evidence="4" type="ORF">EV129_102308</name>
    <name evidence="3" type="ORF">EV130_105200</name>
</gene>